<dbReference type="eggNOG" id="COG1974">
    <property type="taxonomic scope" value="Bacteria"/>
</dbReference>
<evidence type="ECO:0000256" key="2">
    <source>
        <dbReference type="ARBA" id="ARBA00011738"/>
    </source>
</evidence>
<gene>
    <name evidence="13 18" type="primary">lexA</name>
    <name evidence="18" type="ORF">HM1_0541</name>
</gene>
<evidence type="ECO:0000256" key="3">
    <source>
        <dbReference type="ARBA" id="ARBA00022491"/>
    </source>
</evidence>
<dbReference type="STRING" id="498761.HM1_0541"/>
<feature type="site" description="Cleavage; by autolysis" evidence="13">
    <location>
        <begin position="148"/>
        <end position="149"/>
    </location>
</feature>
<dbReference type="NCBIfam" id="TIGR00498">
    <property type="entry name" value="lexA"/>
    <property type="match status" value="1"/>
</dbReference>
<comment type="function">
    <text evidence="13">Represses a number of genes involved in the response to DNA damage (SOS response), including recA and lexA. In the presence of single-stranded DNA, RecA interacts with LexA causing an autocatalytic cleavage which disrupts the DNA-binding part of LexA, leading to derepression of the SOS regulon and eventually DNA repair.</text>
</comment>
<dbReference type="GO" id="GO:0006281">
    <property type="term" value="P:DNA repair"/>
    <property type="evidence" value="ECO:0007669"/>
    <property type="project" value="UniProtKB-UniRule"/>
</dbReference>
<keyword evidence="7 13" id="KW-0068">Autocatalytic cleavage</keyword>
<dbReference type="FunFam" id="1.10.10.10:FF:000009">
    <property type="entry name" value="LexA repressor"/>
    <property type="match status" value="1"/>
</dbReference>
<keyword evidence="8 13" id="KW-0805">Transcription regulation</keyword>
<dbReference type="KEGG" id="hmo:HM1_0541"/>
<dbReference type="SUPFAM" id="SSF46785">
    <property type="entry name" value="Winged helix' DNA-binding domain"/>
    <property type="match status" value="1"/>
</dbReference>
<accession>B0TFZ8</accession>
<dbReference type="HAMAP" id="MF_00015">
    <property type="entry name" value="LexA"/>
    <property type="match status" value="1"/>
</dbReference>
<dbReference type="Gene3D" id="1.10.10.10">
    <property type="entry name" value="Winged helix-like DNA-binding domain superfamily/Winged helix DNA-binding domain"/>
    <property type="match status" value="1"/>
</dbReference>
<keyword evidence="4 13" id="KW-0235">DNA replication</keyword>
<evidence type="ECO:0000256" key="9">
    <source>
        <dbReference type="ARBA" id="ARBA00023125"/>
    </source>
</evidence>
<dbReference type="InterPro" id="IPR015927">
    <property type="entry name" value="Peptidase_S24_S26A/B/C"/>
</dbReference>
<sequence length="260" mass="28479">MMQLTPKEREVFEVIRKNVREKGYPPSVREIGLQMGWASSSTVHVYLKRLEEKGWIRKDPTKPRAIEVLADRQERREWGSNNPPDAMAAVGVSEEGSPVWTTSHLAGPSAGQMAEEQLPGDGDNAAEGRSQSAAGPFLQVPLLGNVAAGSPILAAEYVEDYLPIAKSMLGEGEFFGLRVKGDSMIDAGILHGDTVIVRRQAHASNGQIVVALIDDDATVKRFFKEADHVRLQPENSALEPIRVRDLSILGKVVMVLRNVH</sequence>
<evidence type="ECO:0000256" key="15">
    <source>
        <dbReference type="SAM" id="MobiDB-lite"/>
    </source>
</evidence>
<dbReference type="InterPro" id="IPR036388">
    <property type="entry name" value="WH-like_DNA-bd_sf"/>
</dbReference>
<feature type="region of interest" description="Disordered" evidence="15">
    <location>
        <begin position="106"/>
        <end position="131"/>
    </location>
</feature>
<evidence type="ECO:0000256" key="11">
    <source>
        <dbReference type="ARBA" id="ARBA00023204"/>
    </source>
</evidence>
<dbReference type="GO" id="GO:0004252">
    <property type="term" value="F:serine-type endopeptidase activity"/>
    <property type="evidence" value="ECO:0007669"/>
    <property type="project" value="UniProtKB-UniRule"/>
</dbReference>
<evidence type="ECO:0000256" key="8">
    <source>
        <dbReference type="ARBA" id="ARBA00023015"/>
    </source>
</evidence>
<feature type="active site" description="For autocatalytic cleavage activity" evidence="13">
    <location>
        <position position="220"/>
    </location>
</feature>
<comment type="similarity">
    <text evidence="1 13 14">Belongs to the peptidase S24 family.</text>
</comment>
<keyword evidence="9 13" id="KW-0238">DNA-binding</keyword>
<evidence type="ECO:0000256" key="5">
    <source>
        <dbReference type="ARBA" id="ARBA00022763"/>
    </source>
</evidence>
<evidence type="ECO:0000256" key="10">
    <source>
        <dbReference type="ARBA" id="ARBA00023163"/>
    </source>
</evidence>
<dbReference type="InterPro" id="IPR036390">
    <property type="entry name" value="WH_DNA-bd_sf"/>
</dbReference>
<dbReference type="PANTHER" id="PTHR33516">
    <property type="entry name" value="LEXA REPRESSOR"/>
    <property type="match status" value="1"/>
</dbReference>
<dbReference type="Pfam" id="PF01726">
    <property type="entry name" value="LexA_DNA_bind"/>
    <property type="match status" value="1"/>
</dbReference>
<dbReference type="InterPro" id="IPR050077">
    <property type="entry name" value="LexA_repressor"/>
</dbReference>
<evidence type="ECO:0000256" key="14">
    <source>
        <dbReference type="RuleBase" id="RU003991"/>
    </source>
</evidence>
<dbReference type="SUPFAM" id="SSF51306">
    <property type="entry name" value="LexA/Signal peptidase"/>
    <property type="match status" value="1"/>
</dbReference>
<dbReference type="Gene3D" id="2.10.109.10">
    <property type="entry name" value="Umud Fragment, subunit A"/>
    <property type="match status" value="1"/>
</dbReference>
<comment type="catalytic activity">
    <reaction evidence="13">
        <text>Hydrolysis of Ala-|-Gly bond in repressor LexA.</text>
        <dbReference type="EC" id="3.4.21.88"/>
    </reaction>
</comment>
<keyword evidence="10 13" id="KW-0804">Transcription</keyword>
<feature type="active site" description="For autocatalytic cleavage activity" evidence="13">
    <location>
        <position position="183"/>
    </location>
</feature>
<dbReference type="GO" id="GO:0006508">
    <property type="term" value="P:proteolysis"/>
    <property type="evidence" value="ECO:0007669"/>
    <property type="project" value="InterPro"/>
</dbReference>
<evidence type="ECO:0000256" key="1">
    <source>
        <dbReference type="ARBA" id="ARBA00007484"/>
    </source>
</evidence>
<evidence type="ECO:0000313" key="19">
    <source>
        <dbReference type="Proteomes" id="UP000008550"/>
    </source>
</evidence>
<evidence type="ECO:0000256" key="13">
    <source>
        <dbReference type="HAMAP-Rule" id="MF_00015"/>
    </source>
</evidence>
<dbReference type="Pfam" id="PF00717">
    <property type="entry name" value="Peptidase_S24"/>
    <property type="match status" value="1"/>
</dbReference>
<evidence type="ECO:0000256" key="4">
    <source>
        <dbReference type="ARBA" id="ARBA00022705"/>
    </source>
</evidence>
<feature type="domain" description="LexA repressor DNA-binding" evidence="17">
    <location>
        <begin position="1"/>
        <end position="65"/>
    </location>
</feature>
<dbReference type="Proteomes" id="UP000008550">
    <property type="component" value="Chromosome"/>
</dbReference>
<dbReference type="InterPro" id="IPR036286">
    <property type="entry name" value="LexA/Signal_pep-like_sf"/>
</dbReference>
<organism evidence="18 19">
    <name type="scientific">Heliobacterium modesticaldum (strain ATCC 51547 / Ice1)</name>
    <dbReference type="NCBI Taxonomy" id="498761"/>
    <lineage>
        <taxon>Bacteria</taxon>
        <taxon>Bacillati</taxon>
        <taxon>Bacillota</taxon>
        <taxon>Clostridia</taxon>
        <taxon>Eubacteriales</taxon>
        <taxon>Heliobacteriaceae</taxon>
        <taxon>Heliomicrobium</taxon>
    </lineage>
</organism>
<dbReference type="AlphaFoldDB" id="B0TFZ8"/>
<evidence type="ECO:0000259" key="16">
    <source>
        <dbReference type="Pfam" id="PF00717"/>
    </source>
</evidence>
<dbReference type="HOGENOM" id="CLU_066192_45_0_9"/>
<keyword evidence="6 13" id="KW-0378">Hydrolase</keyword>
<reference evidence="18 19" key="1">
    <citation type="journal article" date="2008" name="J. Bacteriol.">
        <title>The genome of Heliobacterium modesticaldum, a phototrophic representative of the Firmicutes containing the simplest photosynthetic apparatus.</title>
        <authorList>
            <person name="Sattley W.M."/>
            <person name="Madigan M.T."/>
            <person name="Swingley W.D."/>
            <person name="Cheung P.C."/>
            <person name="Clocksin K.M."/>
            <person name="Conrad A.L."/>
            <person name="Dejesa L.C."/>
            <person name="Honchak B.M."/>
            <person name="Jung D.O."/>
            <person name="Karbach L.E."/>
            <person name="Kurdoglu A."/>
            <person name="Lahiri S."/>
            <person name="Mastrian S.D."/>
            <person name="Page L.E."/>
            <person name="Taylor H.L."/>
            <person name="Wang Z.T."/>
            <person name="Raymond J."/>
            <person name="Chen M."/>
            <person name="Blankenship R.E."/>
            <person name="Touchman J.W."/>
        </authorList>
    </citation>
    <scope>NUCLEOTIDE SEQUENCE [LARGE SCALE GENOMIC DNA]</scope>
    <source>
        <strain evidence="19">ATCC 51547 / Ice1</strain>
    </source>
</reference>
<keyword evidence="11 13" id="KW-0234">DNA repair</keyword>
<keyword evidence="19" id="KW-1185">Reference proteome</keyword>
<feature type="domain" description="Peptidase S24/S26A/S26B/S26C" evidence="16">
    <location>
        <begin position="141"/>
        <end position="253"/>
    </location>
</feature>
<evidence type="ECO:0000256" key="7">
    <source>
        <dbReference type="ARBA" id="ARBA00022813"/>
    </source>
</evidence>
<keyword evidence="5 13" id="KW-0227">DNA damage</keyword>
<name>B0TFZ8_HELMI</name>
<dbReference type="GO" id="GO:0003677">
    <property type="term" value="F:DNA binding"/>
    <property type="evidence" value="ECO:0007669"/>
    <property type="project" value="UniProtKB-UniRule"/>
</dbReference>
<comment type="subunit">
    <text evidence="2 13">Homodimer.</text>
</comment>
<protein>
    <recommendedName>
        <fullName evidence="13">LexA repressor</fullName>
        <ecNumber evidence="13">3.4.21.88</ecNumber>
    </recommendedName>
</protein>
<evidence type="ECO:0000256" key="12">
    <source>
        <dbReference type="ARBA" id="ARBA00023236"/>
    </source>
</evidence>
<dbReference type="InterPro" id="IPR006199">
    <property type="entry name" value="LexA_DNA-bd_dom"/>
</dbReference>
<dbReference type="EMBL" id="CP000930">
    <property type="protein sequence ID" value="ABZ83155.1"/>
    <property type="molecule type" value="Genomic_DNA"/>
</dbReference>
<dbReference type="CDD" id="cd06529">
    <property type="entry name" value="S24_LexA-like"/>
    <property type="match status" value="1"/>
</dbReference>
<feature type="DNA-binding region" description="H-T-H motif" evidence="13">
    <location>
        <begin position="28"/>
        <end position="48"/>
    </location>
</feature>
<proteinExistence type="inferred from homology"/>
<dbReference type="GO" id="GO:0006260">
    <property type="term" value="P:DNA replication"/>
    <property type="evidence" value="ECO:0007669"/>
    <property type="project" value="UniProtKB-UniRule"/>
</dbReference>
<dbReference type="MEROPS" id="S24.001"/>
<dbReference type="PRINTS" id="PR00726">
    <property type="entry name" value="LEXASERPTASE"/>
</dbReference>
<evidence type="ECO:0000256" key="6">
    <source>
        <dbReference type="ARBA" id="ARBA00022801"/>
    </source>
</evidence>
<dbReference type="InterPro" id="IPR039418">
    <property type="entry name" value="LexA-like"/>
</dbReference>
<dbReference type="FunFam" id="2.10.109.10:FF:000001">
    <property type="entry name" value="LexA repressor"/>
    <property type="match status" value="1"/>
</dbReference>
<dbReference type="PANTHER" id="PTHR33516:SF2">
    <property type="entry name" value="LEXA REPRESSOR-RELATED"/>
    <property type="match status" value="1"/>
</dbReference>
<dbReference type="InterPro" id="IPR006200">
    <property type="entry name" value="LexA"/>
</dbReference>
<dbReference type="OrthoDB" id="9802364at2"/>
<dbReference type="EC" id="3.4.21.88" evidence="13"/>
<evidence type="ECO:0000259" key="17">
    <source>
        <dbReference type="Pfam" id="PF01726"/>
    </source>
</evidence>
<keyword evidence="12 13" id="KW-0742">SOS response</keyword>
<keyword evidence="3 13" id="KW-0678">Repressor</keyword>
<dbReference type="GO" id="GO:0045892">
    <property type="term" value="P:negative regulation of DNA-templated transcription"/>
    <property type="evidence" value="ECO:0007669"/>
    <property type="project" value="UniProtKB-UniRule"/>
</dbReference>
<dbReference type="InterPro" id="IPR006197">
    <property type="entry name" value="Peptidase_S24_LexA"/>
</dbReference>
<dbReference type="GO" id="GO:0009432">
    <property type="term" value="P:SOS response"/>
    <property type="evidence" value="ECO:0007669"/>
    <property type="project" value="UniProtKB-UniRule"/>
</dbReference>
<evidence type="ECO:0000313" key="18">
    <source>
        <dbReference type="EMBL" id="ABZ83155.1"/>
    </source>
</evidence>